<organism evidence="1 2">
    <name type="scientific">Entomophthora muscae</name>
    <dbReference type="NCBI Taxonomy" id="34485"/>
    <lineage>
        <taxon>Eukaryota</taxon>
        <taxon>Fungi</taxon>
        <taxon>Fungi incertae sedis</taxon>
        <taxon>Zoopagomycota</taxon>
        <taxon>Entomophthoromycotina</taxon>
        <taxon>Entomophthoromycetes</taxon>
        <taxon>Entomophthorales</taxon>
        <taxon>Entomophthoraceae</taxon>
        <taxon>Entomophthora</taxon>
    </lineage>
</organism>
<evidence type="ECO:0000313" key="1">
    <source>
        <dbReference type="EMBL" id="KAJ9051488.1"/>
    </source>
</evidence>
<accession>A0ACC2RN93</accession>
<name>A0ACC2RN93_9FUNG</name>
<keyword evidence="2" id="KW-1185">Reference proteome</keyword>
<dbReference type="EMBL" id="QTSX02007110">
    <property type="protein sequence ID" value="KAJ9051488.1"/>
    <property type="molecule type" value="Genomic_DNA"/>
</dbReference>
<dbReference type="Proteomes" id="UP001165960">
    <property type="component" value="Unassembled WGS sequence"/>
</dbReference>
<sequence>MNMSFFNFRFSSRSRTKKGELAAPPTTSLASFFSRTPLASPRPVSPTASSSKLLYLTPPFVGTSLVKGNFTPIVALPRFVDLDEWLASNIFDFFFYLNTFYGSLSDFCQPQTCPVLSADAGIEYHWVDSQKKSHRIPASQHIDLIMTFLEQTIYNESIFPTKDGNLKLQYHIYVNLGVPFPPDFKSVIQNMARQIFRVYAHLFHSHYHTILHLRSEGHFHSQFAHFTAFVRNFQLLGQKDLTPLAELIAEMESQGLY</sequence>
<proteinExistence type="predicted"/>
<gene>
    <name evidence="1" type="primary">MOB2_2</name>
    <name evidence="1" type="ORF">DSO57_1004225</name>
</gene>
<protein>
    <submittedName>
        <fullName evidence="1">Maintenance of ploidy protein mob2</fullName>
    </submittedName>
</protein>
<comment type="caution">
    <text evidence="1">The sequence shown here is derived from an EMBL/GenBank/DDBJ whole genome shotgun (WGS) entry which is preliminary data.</text>
</comment>
<reference evidence="1" key="1">
    <citation type="submission" date="2022-04" db="EMBL/GenBank/DDBJ databases">
        <title>Genome of the entomopathogenic fungus Entomophthora muscae.</title>
        <authorList>
            <person name="Elya C."/>
            <person name="Lovett B.R."/>
            <person name="Lee E."/>
            <person name="Macias A.M."/>
            <person name="Hajek A.E."/>
            <person name="De Bivort B.L."/>
            <person name="Kasson M.T."/>
            <person name="De Fine Licht H.H."/>
            <person name="Stajich J.E."/>
        </authorList>
    </citation>
    <scope>NUCLEOTIDE SEQUENCE</scope>
    <source>
        <strain evidence="1">Berkeley</strain>
    </source>
</reference>
<evidence type="ECO:0000313" key="2">
    <source>
        <dbReference type="Proteomes" id="UP001165960"/>
    </source>
</evidence>